<protein>
    <submittedName>
        <fullName evidence="2">IS200/IS605 family element transposase accessory protein TnpB</fullName>
    </submittedName>
</protein>
<sequence length="529" mass="58265">MAAARIPDRPGIVAGAGKPLRRLATPFVAAQPQGVSIRTRLKGLTLRDEEVLRRVGGHLGSLAGRDLAARCADGLAHSSRRWAERKRELTAECSARWAGSITRATHDQWALSRRSQAAHLQSLDAAVGAIGHRLSLPVGAKGGRGASGGYRSRAEWFAKSRRLAALEERRRRVTADFTAGRVRVVRSGRTLARTRHHLSEAGLSLQQWRQRWEAARWFLTAGGESGKRYGNETIRIAPDGQVSIKLPAPLAGLANAPHGRYVLASRVSFAHRGQEWADRVEANRATAYRLHLDTERGRWYVDAAWQRPPVHVLPLEAACASGVVAVDTNADHLAAWRLDTSGNPVGRPVRFDYDLTGTAEHRDAQLRHALTRLLHYTRRTGAKAIAVEDLDFTDSTTREKHGRNRRFRQLISGIPTSRLKARLASMAVEHGLALVAVDPAYTSRWGGQHWQQPTSTPTRKTSRHEAASIVIGRRALGLGARRRTAPPPHHRSDGAGHRTAQARHHGPGREGTRPTRTAPRTRSVRPPDE</sequence>
<gene>
    <name evidence="2" type="ORF">GCM10009550_04410</name>
</gene>
<accession>A0ABN1Q4R8</accession>
<organism evidence="2 3">
    <name type="scientific">Actinocorallia libanotica</name>
    <dbReference type="NCBI Taxonomy" id="46162"/>
    <lineage>
        <taxon>Bacteria</taxon>
        <taxon>Bacillati</taxon>
        <taxon>Actinomycetota</taxon>
        <taxon>Actinomycetes</taxon>
        <taxon>Streptosporangiales</taxon>
        <taxon>Thermomonosporaceae</taxon>
        <taxon>Actinocorallia</taxon>
    </lineage>
</organism>
<name>A0ABN1Q4R8_9ACTN</name>
<evidence type="ECO:0000313" key="2">
    <source>
        <dbReference type="EMBL" id="GAA0937557.1"/>
    </source>
</evidence>
<dbReference type="Proteomes" id="UP001500665">
    <property type="component" value="Unassembled WGS sequence"/>
</dbReference>
<feature type="region of interest" description="Disordered" evidence="1">
    <location>
        <begin position="445"/>
        <end position="529"/>
    </location>
</feature>
<evidence type="ECO:0000256" key="1">
    <source>
        <dbReference type="SAM" id="MobiDB-lite"/>
    </source>
</evidence>
<proteinExistence type="predicted"/>
<comment type="caution">
    <text evidence="2">The sequence shown here is derived from an EMBL/GenBank/DDBJ whole genome shotgun (WGS) entry which is preliminary data.</text>
</comment>
<feature type="compositionally biased region" description="Polar residues" evidence="1">
    <location>
        <begin position="449"/>
        <end position="459"/>
    </location>
</feature>
<evidence type="ECO:0000313" key="3">
    <source>
        <dbReference type="Proteomes" id="UP001500665"/>
    </source>
</evidence>
<keyword evidence="3" id="KW-1185">Reference proteome</keyword>
<dbReference type="EMBL" id="BAAAHH010000001">
    <property type="protein sequence ID" value="GAA0937557.1"/>
    <property type="molecule type" value="Genomic_DNA"/>
</dbReference>
<reference evidence="2 3" key="1">
    <citation type="journal article" date="2019" name="Int. J. Syst. Evol. Microbiol.">
        <title>The Global Catalogue of Microorganisms (GCM) 10K type strain sequencing project: providing services to taxonomists for standard genome sequencing and annotation.</title>
        <authorList>
            <consortium name="The Broad Institute Genomics Platform"/>
            <consortium name="The Broad Institute Genome Sequencing Center for Infectious Disease"/>
            <person name="Wu L."/>
            <person name="Ma J."/>
        </authorList>
    </citation>
    <scope>NUCLEOTIDE SEQUENCE [LARGE SCALE GENOMIC DNA]</scope>
    <source>
        <strain evidence="2 3">JCM 10696</strain>
    </source>
</reference>